<dbReference type="InterPro" id="IPR038255">
    <property type="entry name" value="PBS_linker_sf"/>
</dbReference>
<dbReference type="RefSeq" id="WP_190424735.1">
    <property type="nucleotide sequence ID" value="NZ_JAMPKK010000014.1"/>
</dbReference>
<comment type="subcellular location">
    <subcellularLocation>
        <location evidence="1">Endomembrane system</location>
    </subcellularLocation>
</comment>
<evidence type="ECO:0000313" key="9">
    <source>
        <dbReference type="EMBL" id="MEP0864487.1"/>
    </source>
</evidence>
<dbReference type="PIRSF" id="PIRSF005898">
    <property type="entry name" value="Phycobilisome_CpeC/CpcI"/>
    <property type="match status" value="1"/>
</dbReference>
<feature type="compositionally biased region" description="Polar residues" evidence="7">
    <location>
        <begin position="239"/>
        <end position="248"/>
    </location>
</feature>
<protein>
    <submittedName>
        <fullName evidence="9">Phycobilisome rod-core linker polypeptide</fullName>
    </submittedName>
</protein>
<feature type="compositionally biased region" description="Basic and acidic residues" evidence="7">
    <location>
        <begin position="225"/>
        <end position="234"/>
    </location>
</feature>
<evidence type="ECO:0000256" key="5">
    <source>
        <dbReference type="ARBA" id="ARBA00023136"/>
    </source>
</evidence>
<evidence type="ECO:0000256" key="2">
    <source>
        <dbReference type="ARBA" id="ARBA00022549"/>
    </source>
</evidence>
<evidence type="ECO:0000259" key="8">
    <source>
        <dbReference type="PROSITE" id="PS51445"/>
    </source>
</evidence>
<evidence type="ECO:0000256" key="6">
    <source>
        <dbReference type="PROSITE-ProRule" id="PRU00775"/>
    </source>
</evidence>
<dbReference type="Proteomes" id="UP001442494">
    <property type="component" value="Unassembled WGS sequence"/>
</dbReference>
<dbReference type="PROSITE" id="PS51445">
    <property type="entry name" value="PBS_LINKER"/>
    <property type="match status" value="1"/>
</dbReference>
<feature type="region of interest" description="Disordered" evidence="7">
    <location>
        <begin position="225"/>
        <end position="248"/>
    </location>
</feature>
<evidence type="ECO:0000313" key="10">
    <source>
        <dbReference type="Proteomes" id="UP001442494"/>
    </source>
</evidence>
<accession>A0ABV0JP84</accession>
<keyword evidence="3 6" id="KW-0605">Phycobilisome</keyword>
<keyword evidence="2" id="KW-0042">Antenna complex</keyword>
<name>A0ABV0JP84_9CYAN</name>
<keyword evidence="4" id="KW-0793">Thylakoid</keyword>
<evidence type="ECO:0000256" key="1">
    <source>
        <dbReference type="ARBA" id="ARBA00004308"/>
    </source>
</evidence>
<keyword evidence="5" id="KW-0472">Membrane</keyword>
<dbReference type="InterPro" id="IPR016470">
    <property type="entry name" value="Phycobilisome"/>
</dbReference>
<dbReference type="PANTHER" id="PTHR34011">
    <property type="entry name" value="PHYCOBILISOME 32.1 KDA LINKER POLYPEPTIDE, PHYCOCYANIN-ASSOCIATED, ROD 2-RELATED"/>
    <property type="match status" value="1"/>
</dbReference>
<dbReference type="InterPro" id="IPR001297">
    <property type="entry name" value="PBS_linker_dom"/>
</dbReference>
<comment type="similarity">
    <text evidence="6">Belongs to the phycobilisome linker protein family.</text>
</comment>
<organism evidence="9 10">
    <name type="scientific">Funiculus sociatus GB2-A5</name>
    <dbReference type="NCBI Taxonomy" id="2933946"/>
    <lineage>
        <taxon>Bacteria</taxon>
        <taxon>Bacillati</taxon>
        <taxon>Cyanobacteriota</taxon>
        <taxon>Cyanophyceae</taxon>
        <taxon>Coleofasciculales</taxon>
        <taxon>Coleofasciculaceae</taxon>
        <taxon>Funiculus</taxon>
    </lineage>
</organism>
<dbReference type="Pfam" id="PF00427">
    <property type="entry name" value="PBS_linker_poly"/>
    <property type="match status" value="1"/>
</dbReference>
<evidence type="ECO:0000256" key="3">
    <source>
        <dbReference type="ARBA" id="ARBA00022738"/>
    </source>
</evidence>
<evidence type="ECO:0000256" key="7">
    <source>
        <dbReference type="SAM" id="MobiDB-lite"/>
    </source>
</evidence>
<feature type="domain" description="PBS-linker" evidence="8">
    <location>
        <begin position="11"/>
        <end position="189"/>
    </location>
</feature>
<proteinExistence type="inferred from homology"/>
<comment type="caution">
    <text evidence="9">The sequence shown here is derived from an EMBL/GenBank/DDBJ whole genome shotgun (WGS) entry which is preliminary data.</text>
</comment>
<evidence type="ECO:0000256" key="4">
    <source>
        <dbReference type="ARBA" id="ARBA00023078"/>
    </source>
</evidence>
<dbReference type="EMBL" id="JAMPKK010000014">
    <property type="protein sequence ID" value="MEP0864487.1"/>
    <property type="molecule type" value="Genomic_DNA"/>
</dbReference>
<reference evidence="9 10" key="1">
    <citation type="submission" date="2022-04" db="EMBL/GenBank/DDBJ databases">
        <title>Positive selection, recombination, and allopatry shape intraspecific diversity of widespread and dominant cyanobacteria.</title>
        <authorList>
            <person name="Wei J."/>
            <person name="Shu W."/>
            <person name="Hu C."/>
        </authorList>
    </citation>
    <scope>NUCLEOTIDE SEQUENCE [LARGE SCALE GENOMIC DNA]</scope>
    <source>
        <strain evidence="9 10">GB2-A5</strain>
    </source>
</reference>
<gene>
    <name evidence="9" type="ORF">NDI37_08390</name>
</gene>
<keyword evidence="10" id="KW-1185">Reference proteome</keyword>
<sequence length="248" mass="28816">MAIPLLAYKPSSQNQRVAGYEVPNEDTPYIYRIEDCIDETDIQELIWSAYRQVFSEHEILNSFRQENLESQLRNRSITVRDFIRGLAKTPGFYRLVVEKNSNYRVVEICLKRILGRAPYNKDEEIAWSIKIATLGLGGFIDALVNSEEYQSNFGDNTVPYQRRRFKDRPFNLVTPSYADYWRDKEESDRYKWGDVNNFLAMARSIKPKAVTNNVTVNTANIKIPDMTRDNKPQEARVSINPSASFPVR</sequence>
<dbReference type="Gene3D" id="1.10.3130.20">
    <property type="entry name" value="Phycobilisome linker domain"/>
    <property type="match status" value="1"/>
</dbReference>